<keyword evidence="7 8" id="KW-0472">Membrane</keyword>
<dbReference type="PANTHER" id="PTHR33908">
    <property type="entry name" value="MANNOSYLTRANSFERASE YKCB-RELATED"/>
    <property type="match status" value="1"/>
</dbReference>
<evidence type="ECO:0000259" key="9">
    <source>
        <dbReference type="Pfam" id="PF13231"/>
    </source>
</evidence>
<dbReference type="InterPro" id="IPR050297">
    <property type="entry name" value="LipidA_mod_glycosyltrf_83"/>
</dbReference>
<keyword evidence="2" id="KW-1003">Cell membrane</keyword>
<keyword evidence="4 10" id="KW-0808">Transferase</keyword>
<evidence type="ECO:0000256" key="3">
    <source>
        <dbReference type="ARBA" id="ARBA00022676"/>
    </source>
</evidence>
<feature type="transmembrane region" description="Helical" evidence="8">
    <location>
        <begin position="401"/>
        <end position="423"/>
    </location>
</feature>
<protein>
    <submittedName>
        <fullName evidence="10">Glycosyltransferase family 39 protein</fullName>
    </submittedName>
</protein>
<evidence type="ECO:0000256" key="5">
    <source>
        <dbReference type="ARBA" id="ARBA00022692"/>
    </source>
</evidence>
<dbReference type="GO" id="GO:0010041">
    <property type="term" value="P:response to iron(III) ion"/>
    <property type="evidence" value="ECO:0007669"/>
    <property type="project" value="TreeGrafter"/>
</dbReference>
<dbReference type="RefSeq" id="WP_130550563.1">
    <property type="nucleotide sequence ID" value="NZ_SHMC01000002.1"/>
</dbReference>
<evidence type="ECO:0000256" key="1">
    <source>
        <dbReference type="ARBA" id="ARBA00004651"/>
    </source>
</evidence>
<dbReference type="GO" id="GO:0005886">
    <property type="term" value="C:plasma membrane"/>
    <property type="evidence" value="ECO:0007669"/>
    <property type="project" value="UniProtKB-SubCell"/>
</dbReference>
<dbReference type="InterPro" id="IPR038731">
    <property type="entry name" value="RgtA/B/C-like"/>
</dbReference>
<evidence type="ECO:0000256" key="6">
    <source>
        <dbReference type="ARBA" id="ARBA00022989"/>
    </source>
</evidence>
<keyword evidence="5 8" id="KW-0812">Transmembrane</keyword>
<keyword evidence="3" id="KW-0328">Glycosyltransferase</keyword>
<feature type="transmembrane region" description="Helical" evidence="8">
    <location>
        <begin position="172"/>
        <end position="197"/>
    </location>
</feature>
<feature type="transmembrane region" description="Helical" evidence="8">
    <location>
        <begin position="217"/>
        <end position="240"/>
    </location>
</feature>
<reference evidence="10 11" key="1">
    <citation type="submission" date="2019-02" db="EMBL/GenBank/DDBJ databases">
        <title>WGS of Pseudoxanthomonas species novum from clinical isolates.</title>
        <authorList>
            <person name="Bernier A.-M."/>
            <person name="Bernard K."/>
            <person name="Vachon A."/>
        </authorList>
    </citation>
    <scope>NUCLEOTIDE SEQUENCE [LARGE SCALE GENOMIC DNA]</scope>
    <source>
        <strain evidence="10 11">NML171200</strain>
    </source>
</reference>
<dbReference type="GO" id="GO:0016763">
    <property type="term" value="F:pentosyltransferase activity"/>
    <property type="evidence" value="ECO:0007669"/>
    <property type="project" value="TreeGrafter"/>
</dbReference>
<feature type="transmembrane region" description="Helical" evidence="8">
    <location>
        <begin position="308"/>
        <end position="326"/>
    </location>
</feature>
<accession>A0A4Q8LDM7</accession>
<feature type="transmembrane region" description="Helical" evidence="8">
    <location>
        <begin position="360"/>
        <end position="381"/>
    </location>
</feature>
<gene>
    <name evidence="10" type="ORF">EA660_05560</name>
</gene>
<keyword evidence="6 8" id="KW-1133">Transmembrane helix</keyword>
<sequence length="580" mass="64271">MSVLNSRIRTLWGRLSTGWIIWLLIAASLAAGIGLRQPSPPDEPRFVLAARTMVETGQWLLPRRGIELYAEKPPVFMWLQAVAYHVVGNWDIAFLLPSLVGALLTLWLTYDIGRRLWNARVGRYAALALFATVQFGLMAKRGQIDMALVTMTTASLWGLLRHMLRGPDTRGLVIAGFFAGLGTVTKGVGFLPLLLLVPYAFAVYQRKDVVPLGGKQLLWLLGSFVAGVAVWLGPLGLALVGSDDMALQRYARELLFKQTTTRYISAWHHVQPAWYYLKVIATLWLPGCLLLPWLAVPWWKRLRRSNPRYLLLIGWALLVLLFFSASPGKREVYIFPILPALCLAAAPLLPAILRLRSSRILLGGYLYVIGTVALLLGGALFRNGPWVQTRLAGRDVDLASQHALAIWMLVLGIALVLIVIGWGRRHIGRAAVATSCTLWLVYGIGLMPALDPFASASRLMQHVREVAGPNGQLGLVDWREQNYLQAGRPVADFGFKAPINQQWELAWHWAAQMPTTRLLLVSQAAAEQCSGQTHPLWTGQANRTTWVLLDGTEVVRHCFNTVSGKPVGVARSAQSEEDMP</sequence>
<dbReference type="Pfam" id="PF13231">
    <property type="entry name" value="PMT_2"/>
    <property type="match status" value="1"/>
</dbReference>
<name>A0A4Q8LDM7_9GAMM</name>
<feature type="transmembrane region" description="Helical" evidence="8">
    <location>
        <begin position="12"/>
        <end position="35"/>
    </location>
</feature>
<evidence type="ECO:0000256" key="8">
    <source>
        <dbReference type="SAM" id="Phobius"/>
    </source>
</evidence>
<evidence type="ECO:0000256" key="7">
    <source>
        <dbReference type="ARBA" id="ARBA00023136"/>
    </source>
</evidence>
<dbReference type="PANTHER" id="PTHR33908:SF3">
    <property type="entry name" value="UNDECAPRENYL PHOSPHATE-ALPHA-4-AMINO-4-DEOXY-L-ARABINOSE ARABINOSYL TRANSFERASE"/>
    <property type="match status" value="1"/>
</dbReference>
<comment type="caution">
    <text evidence="10">The sequence shown here is derived from an EMBL/GenBank/DDBJ whole genome shotgun (WGS) entry which is preliminary data.</text>
</comment>
<evidence type="ECO:0000256" key="4">
    <source>
        <dbReference type="ARBA" id="ARBA00022679"/>
    </source>
</evidence>
<dbReference type="OrthoDB" id="9775035at2"/>
<feature type="domain" description="Glycosyltransferase RgtA/B/C/D-like" evidence="9">
    <location>
        <begin position="72"/>
        <end position="207"/>
    </location>
</feature>
<comment type="subcellular location">
    <subcellularLocation>
        <location evidence="1">Cell membrane</location>
        <topology evidence="1">Multi-pass membrane protein</topology>
    </subcellularLocation>
</comment>
<feature type="transmembrane region" description="Helical" evidence="8">
    <location>
        <begin position="273"/>
        <end position="296"/>
    </location>
</feature>
<evidence type="ECO:0000313" key="11">
    <source>
        <dbReference type="Proteomes" id="UP000292627"/>
    </source>
</evidence>
<evidence type="ECO:0000313" key="10">
    <source>
        <dbReference type="EMBL" id="TAA26690.1"/>
    </source>
</evidence>
<dbReference type="GO" id="GO:0009103">
    <property type="term" value="P:lipopolysaccharide biosynthetic process"/>
    <property type="evidence" value="ECO:0007669"/>
    <property type="project" value="TreeGrafter"/>
</dbReference>
<proteinExistence type="predicted"/>
<feature type="transmembrane region" description="Helical" evidence="8">
    <location>
        <begin position="92"/>
        <end position="110"/>
    </location>
</feature>
<evidence type="ECO:0000256" key="2">
    <source>
        <dbReference type="ARBA" id="ARBA00022475"/>
    </source>
</evidence>
<dbReference type="EMBL" id="SHMC01000002">
    <property type="protein sequence ID" value="TAA26690.1"/>
    <property type="molecule type" value="Genomic_DNA"/>
</dbReference>
<feature type="transmembrane region" description="Helical" evidence="8">
    <location>
        <begin position="430"/>
        <end position="450"/>
    </location>
</feature>
<dbReference type="Proteomes" id="UP000292627">
    <property type="component" value="Unassembled WGS sequence"/>
</dbReference>
<organism evidence="10 11">
    <name type="scientific">Pseudoxanthomonas winnipegensis</name>
    <dbReference type="NCBI Taxonomy" id="2480810"/>
    <lineage>
        <taxon>Bacteria</taxon>
        <taxon>Pseudomonadati</taxon>
        <taxon>Pseudomonadota</taxon>
        <taxon>Gammaproteobacteria</taxon>
        <taxon>Lysobacterales</taxon>
        <taxon>Lysobacteraceae</taxon>
        <taxon>Pseudoxanthomonas</taxon>
    </lineage>
</organism>
<dbReference type="AlphaFoldDB" id="A0A4Q8LDM7"/>
<feature type="transmembrane region" description="Helical" evidence="8">
    <location>
        <begin position="332"/>
        <end position="353"/>
    </location>
</feature>